<name>A0A645GZU4_9ZZZZ</name>
<sequence length="151" mass="15911">MTVAVGGPSAFEHAAAVGTAEGDNEFSRPGDPVRRGFAVFGKAPAGYRFEILEPAVDVAAVIGRDFSTGDPVQLGAVTGDRFPECGNLRFADRVPGGGGRLFQFRRFGCSGYGRGGSPQFPVFRLRIGDGGGAVEPRFGFRCLLGDQLRVL</sequence>
<protein>
    <submittedName>
        <fullName evidence="1">Uncharacterized protein</fullName>
    </submittedName>
</protein>
<dbReference type="AlphaFoldDB" id="A0A645GZU4"/>
<evidence type="ECO:0000313" key="1">
    <source>
        <dbReference type="EMBL" id="MPN32258.1"/>
    </source>
</evidence>
<comment type="caution">
    <text evidence="1">The sequence shown here is derived from an EMBL/GenBank/DDBJ whole genome shotgun (WGS) entry which is preliminary data.</text>
</comment>
<reference evidence="1" key="1">
    <citation type="submission" date="2019-08" db="EMBL/GenBank/DDBJ databases">
        <authorList>
            <person name="Kucharzyk K."/>
            <person name="Murdoch R.W."/>
            <person name="Higgins S."/>
            <person name="Loffler F."/>
        </authorList>
    </citation>
    <scope>NUCLEOTIDE SEQUENCE</scope>
</reference>
<dbReference type="EMBL" id="VSSQ01084164">
    <property type="protein sequence ID" value="MPN32258.1"/>
    <property type="molecule type" value="Genomic_DNA"/>
</dbReference>
<organism evidence="1">
    <name type="scientific">bioreactor metagenome</name>
    <dbReference type="NCBI Taxonomy" id="1076179"/>
    <lineage>
        <taxon>unclassified sequences</taxon>
        <taxon>metagenomes</taxon>
        <taxon>ecological metagenomes</taxon>
    </lineage>
</organism>
<accession>A0A645GZU4</accession>
<gene>
    <name evidence="1" type="ORF">SDC9_179736</name>
</gene>
<proteinExistence type="predicted"/>